<evidence type="ECO:0000256" key="1">
    <source>
        <dbReference type="SAM" id="Phobius"/>
    </source>
</evidence>
<evidence type="ECO:0000313" key="3">
    <source>
        <dbReference type="Proteomes" id="UP001597506"/>
    </source>
</evidence>
<dbReference type="Pfam" id="PF14038">
    <property type="entry name" value="YqzE"/>
    <property type="match status" value="1"/>
</dbReference>
<keyword evidence="1" id="KW-1133">Transmembrane helix</keyword>
<dbReference type="InterPro" id="IPR025622">
    <property type="entry name" value="YqzE"/>
</dbReference>
<sequence length="40" mass="4927">MSPQERKTIRSQRKKEKAPFLFRWFGIVPYAFMVLLKKNR</sequence>
<evidence type="ECO:0000313" key="2">
    <source>
        <dbReference type="EMBL" id="MFD2681239.1"/>
    </source>
</evidence>
<name>A0ABW5RS23_9BACI</name>
<dbReference type="EMBL" id="JBHUMF010000027">
    <property type="protein sequence ID" value="MFD2681239.1"/>
    <property type="molecule type" value="Genomic_DNA"/>
</dbReference>
<organism evidence="2 3">
    <name type="scientific">Bacillus seohaeanensis</name>
    <dbReference type="NCBI Taxonomy" id="284580"/>
    <lineage>
        <taxon>Bacteria</taxon>
        <taxon>Bacillati</taxon>
        <taxon>Bacillota</taxon>
        <taxon>Bacilli</taxon>
        <taxon>Bacillales</taxon>
        <taxon>Bacillaceae</taxon>
        <taxon>Bacillus</taxon>
    </lineage>
</organism>
<keyword evidence="1" id="KW-0812">Transmembrane</keyword>
<gene>
    <name evidence="2" type="ORF">ACFSUL_10835</name>
</gene>
<reference evidence="3" key="1">
    <citation type="journal article" date="2019" name="Int. J. Syst. Evol. Microbiol.">
        <title>The Global Catalogue of Microorganisms (GCM) 10K type strain sequencing project: providing services to taxonomists for standard genome sequencing and annotation.</title>
        <authorList>
            <consortium name="The Broad Institute Genomics Platform"/>
            <consortium name="The Broad Institute Genome Sequencing Center for Infectious Disease"/>
            <person name="Wu L."/>
            <person name="Ma J."/>
        </authorList>
    </citation>
    <scope>NUCLEOTIDE SEQUENCE [LARGE SCALE GENOMIC DNA]</scope>
    <source>
        <strain evidence="3">KCTC 3913</strain>
    </source>
</reference>
<comment type="caution">
    <text evidence="2">The sequence shown here is derived from an EMBL/GenBank/DDBJ whole genome shotgun (WGS) entry which is preliminary data.</text>
</comment>
<dbReference type="Proteomes" id="UP001597506">
    <property type="component" value="Unassembled WGS sequence"/>
</dbReference>
<proteinExistence type="predicted"/>
<accession>A0ABW5RS23</accession>
<protein>
    <submittedName>
        <fullName evidence="2">YqzE family protein</fullName>
    </submittedName>
</protein>
<keyword evidence="3" id="KW-1185">Reference proteome</keyword>
<feature type="transmembrane region" description="Helical" evidence="1">
    <location>
        <begin position="20"/>
        <end position="36"/>
    </location>
</feature>
<keyword evidence="1" id="KW-0472">Membrane</keyword>